<dbReference type="GO" id="GO:0051301">
    <property type="term" value="P:cell division"/>
    <property type="evidence" value="ECO:0007669"/>
    <property type="project" value="UniProtKB-UniRule"/>
</dbReference>
<evidence type="ECO:0000313" key="17">
    <source>
        <dbReference type="EnsemblMetazoa" id="CapteP112865"/>
    </source>
</evidence>
<keyword evidence="3 15" id="KW-0963">Cytoplasm</keyword>
<dbReference type="GO" id="GO:0005737">
    <property type="term" value="C:cytoplasm"/>
    <property type="evidence" value="ECO:0007669"/>
    <property type="project" value="UniProtKB-SubCell"/>
</dbReference>
<evidence type="ECO:0000256" key="8">
    <source>
        <dbReference type="ARBA" id="ARBA00022776"/>
    </source>
</evidence>
<evidence type="ECO:0000256" key="9">
    <source>
        <dbReference type="ARBA" id="ARBA00022786"/>
    </source>
</evidence>
<dbReference type="SUPFAM" id="SSF54495">
    <property type="entry name" value="UBC-like"/>
    <property type="match status" value="1"/>
</dbReference>
<evidence type="ECO:0000256" key="13">
    <source>
        <dbReference type="ARBA" id="ARBA00023306"/>
    </source>
</evidence>
<dbReference type="OrthoDB" id="538811at2759"/>
<keyword evidence="6" id="KW-0677">Repeat</keyword>
<dbReference type="GO" id="GO:0070552">
    <property type="term" value="C:BRISC complex"/>
    <property type="evidence" value="ECO:0007669"/>
    <property type="project" value="UniProtKB-UniRule"/>
</dbReference>
<dbReference type="EMBL" id="KB295623">
    <property type="protein sequence ID" value="ELU12901.1"/>
    <property type="molecule type" value="Genomic_DNA"/>
</dbReference>
<dbReference type="EnsemblMetazoa" id="CapteT112865">
    <property type="protein sequence ID" value="CapteP112865"/>
    <property type="gene ID" value="CapteG112865"/>
</dbReference>
<dbReference type="GO" id="GO:0045739">
    <property type="term" value="P:positive regulation of DNA repair"/>
    <property type="evidence" value="ECO:0007669"/>
    <property type="project" value="UniProtKB-UniRule"/>
</dbReference>
<dbReference type="PANTHER" id="PTHR15189:SF7">
    <property type="entry name" value="BRISC AND BRCA1-A COMPLEX MEMBER 2"/>
    <property type="match status" value="1"/>
</dbReference>
<evidence type="ECO:0000256" key="7">
    <source>
        <dbReference type="ARBA" id="ARBA00022763"/>
    </source>
</evidence>
<dbReference type="STRING" id="283909.R7V964"/>
<dbReference type="GO" id="GO:0070531">
    <property type="term" value="C:BRCA1-A complex"/>
    <property type="evidence" value="ECO:0007669"/>
    <property type="project" value="UniProtKB-UniRule"/>
</dbReference>
<gene>
    <name evidence="16" type="ORF">CAPTEDRAFT_112865</name>
</gene>
<evidence type="ECO:0000256" key="12">
    <source>
        <dbReference type="ARBA" id="ARBA00023242"/>
    </source>
</evidence>
<evidence type="ECO:0000256" key="3">
    <source>
        <dbReference type="ARBA" id="ARBA00022490"/>
    </source>
</evidence>
<dbReference type="InterPro" id="IPR010358">
    <property type="entry name" value="BRE"/>
</dbReference>
<evidence type="ECO:0000256" key="15">
    <source>
        <dbReference type="RuleBase" id="RU368019"/>
    </source>
</evidence>
<evidence type="ECO:0000256" key="6">
    <source>
        <dbReference type="ARBA" id="ARBA00022737"/>
    </source>
</evidence>
<dbReference type="HOGENOM" id="CLU_057019_0_0_1"/>
<keyword evidence="8 15" id="KW-0498">Mitosis</keyword>
<dbReference type="GO" id="GO:0006325">
    <property type="term" value="P:chromatin organization"/>
    <property type="evidence" value="ECO:0007669"/>
    <property type="project" value="UniProtKB-UniRule"/>
</dbReference>
<evidence type="ECO:0000313" key="16">
    <source>
        <dbReference type="EMBL" id="ELU12901.1"/>
    </source>
</evidence>
<dbReference type="Proteomes" id="UP000014760">
    <property type="component" value="Unassembled WGS sequence"/>
</dbReference>
<keyword evidence="13 15" id="KW-0131">Cell cycle</keyword>
<evidence type="ECO:0000256" key="1">
    <source>
        <dbReference type="ARBA" id="ARBA00004123"/>
    </source>
</evidence>
<dbReference type="EMBL" id="AMQN01000776">
    <property type="status" value="NOT_ANNOTATED_CDS"/>
    <property type="molecule type" value="Genomic_DNA"/>
</dbReference>
<keyword evidence="18" id="KW-1185">Reference proteome</keyword>
<sequence length="382" mass="43236">MTAEEELTLAKFSPGIVKYVEALMREGRVGICSGALRVHDIHTGCTSMVVGPCADRFKVAIPFAGHSVDWEIIFNNSFPHDPPDFIFGSDERNFFPNVDNLKHLVDWDPSDPNALLLVLQDLLSEYKTLQHSLIDQHSRLQFEYSSLVEGGFRKEDIEVHVSRRGENKYGPVNFLIKLNVDFSGIPAYLTKDNPGEDSAVLLVSFPNPEGGKGSPQLFLSPRVERALGGAMNLRIPGFPNGACLIDYVPNVQELLTNKVNQIVQSYDKRREYMSAFLSHFGGSLIEQDSEGFSSISFLFEWHDFFYVLTVNLSLVFPQEQPIFVFSSVYHENSLREPFHKEVRDYPYSPRWSAQEMASRARAFILDHIGSFQISSVREGLFK</sequence>
<reference evidence="18" key="1">
    <citation type="submission" date="2012-12" db="EMBL/GenBank/DDBJ databases">
        <authorList>
            <person name="Hellsten U."/>
            <person name="Grimwood J."/>
            <person name="Chapman J.A."/>
            <person name="Shapiro H."/>
            <person name="Aerts A."/>
            <person name="Otillar R.P."/>
            <person name="Terry A.Y."/>
            <person name="Boore J.L."/>
            <person name="Simakov O."/>
            <person name="Marletaz F."/>
            <person name="Cho S.-J."/>
            <person name="Edsinger-Gonzales E."/>
            <person name="Havlak P."/>
            <person name="Kuo D.-H."/>
            <person name="Larsson T."/>
            <person name="Lv J."/>
            <person name="Arendt D."/>
            <person name="Savage R."/>
            <person name="Osoegawa K."/>
            <person name="de Jong P."/>
            <person name="Lindberg D.R."/>
            <person name="Seaver E.C."/>
            <person name="Weisblat D.A."/>
            <person name="Putnam N.H."/>
            <person name="Grigoriev I.V."/>
            <person name="Rokhsar D.S."/>
        </authorList>
    </citation>
    <scope>NUCLEOTIDE SEQUENCE</scope>
    <source>
        <strain evidence="18">I ESC-2004</strain>
    </source>
</reference>
<comment type="domain">
    <text evidence="15">Contains 2 ubiquitin-conjugating enzyme family-like (UEV-like) regions. These regions lack the critical Cys residues required for ubiquitination but retain the ability to bind ubiquitin.</text>
</comment>
<dbReference type="InterPro" id="IPR016135">
    <property type="entry name" value="UBQ-conjugating_enzyme/RWD"/>
</dbReference>
<keyword evidence="10 15" id="KW-0156">Chromatin regulator</keyword>
<keyword evidence="11 15" id="KW-0234">DNA repair</keyword>
<evidence type="ECO:0000313" key="18">
    <source>
        <dbReference type="Proteomes" id="UP000014760"/>
    </source>
</evidence>
<dbReference type="GO" id="GO:0007095">
    <property type="term" value="P:mitotic G2 DNA damage checkpoint signaling"/>
    <property type="evidence" value="ECO:0007669"/>
    <property type="project" value="UniProtKB-UniRule"/>
</dbReference>
<comment type="subcellular location">
    <subcellularLocation>
        <location evidence="15">Cytoplasm</location>
    </subcellularLocation>
    <subcellularLocation>
        <location evidence="1 15">Nucleus</location>
    </subcellularLocation>
    <text evidence="15">Localizes at sites of DNA damage at double-strand breaks (DSBs).</text>
</comment>
<keyword evidence="9 15" id="KW-0833">Ubl conjugation pathway</keyword>
<reference evidence="17" key="3">
    <citation type="submission" date="2015-06" db="UniProtKB">
        <authorList>
            <consortium name="EnsemblMetazoa"/>
        </authorList>
    </citation>
    <scope>IDENTIFICATION</scope>
</reference>
<protein>
    <recommendedName>
        <fullName evidence="2 15">BRISC and BRCA1-A complex member 2</fullName>
    </recommendedName>
</protein>
<reference evidence="16 18" key="2">
    <citation type="journal article" date="2013" name="Nature">
        <title>Insights into bilaterian evolution from three spiralian genomes.</title>
        <authorList>
            <person name="Simakov O."/>
            <person name="Marletaz F."/>
            <person name="Cho S.J."/>
            <person name="Edsinger-Gonzales E."/>
            <person name="Havlak P."/>
            <person name="Hellsten U."/>
            <person name="Kuo D.H."/>
            <person name="Larsson T."/>
            <person name="Lv J."/>
            <person name="Arendt D."/>
            <person name="Savage R."/>
            <person name="Osoegawa K."/>
            <person name="de Jong P."/>
            <person name="Grimwood J."/>
            <person name="Chapman J.A."/>
            <person name="Shapiro H."/>
            <person name="Aerts A."/>
            <person name="Otillar R.P."/>
            <person name="Terry A.Y."/>
            <person name="Boore J.L."/>
            <person name="Grigoriev I.V."/>
            <person name="Lindberg D.R."/>
            <person name="Seaver E.C."/>
            <person name="Weisblat D.A."/>
            <person name="Putnam N.H."/>
            <person name="Rokhsar D.S."/>
        </authorList>
    </citation>
    <scope>NUCLEOTIDE SEQUENCE</scope>
    <source>
        <strain evidence="16 18">I ESC-2004</strain>
    </source>
</reference>
<keyword evidence="5 15" id="KW-0053">Apoptosis</keyword>
<name>R7V964_CAPTE</name>
<comment type="similarity">
    <text evidence="14 15">Belongs to the BABAM2 family.</text>
</comment>
<evidence type="ECO:0000256" key="14">
    <source>
        <dbReference type="ARBA" id="ARBA00025766"/>
    </source>
</evidence>
<proteinExistence type="inferred from homology"/>
<accession>R7V964</accession>
<evidence type="ECO:0000256" key="11">
    <source>
        <dbReference type="ARBA" id="ARBA00023204"/>
    </source>
</evidence>
<keyword evidence="7 15" id="KW-0227">DNA damage</keyword>
<keyword evidence="4 15" id="KW-0132">Cell division</keyword>
<organism evidence="16">
    <name type="scientific">Capitella teleta</name>
    <name type="common">Polychaete worm</name>
    <dbReference type="NCBI Taxonomy" id="283909"/>
    <lineage>
        <taxon>Eukaryota</taxon>
        <taxon>Metazoa</taxon>
        <taxon>Spiralia</taxon>
        <taxon>Lophotrochozoa</taxon>
        <taxon>Annelida</taxon>
        <taxon>Polychaeta</taxon>
        <taxon>Sedentaria</taxon>
        <taxon>Scolecida</taxon>
        <taxon>Capitellidae</taxon>
        <taxon>Capitella</taxon>
    </lineage>
</organism>
<dbReference type="GO" id="GO:0006302">
    <property type="term" value="P:double-strand break repair"/>
    <property type="evidence" value="ECO:0007669"/>
    <property type="project" value="UniProtKB-UniRule"/>
</dbReference>
<evidence type="ECO:0000256" key="4">
    <source>
        <dbReference type="ARBA" id="ARBA00022618"/>
    </source>
</evidence>
<keyword evidence="12 15" id="KW-0539">Nucleus</keyword>
<dbReference type="GO" id="GO:0006915">
    <property type="term" value="P:apoptotic process"/>
    <property type="evidence" value="ECO:0007669"/>
    <property type="project" value="UniProtKB-UniRule"/>
</dbReference>
<evidence type="ECO:0000256" key="5">
    <source>
        <dbReference type="ARBA" id="ARBA00022703"/>
    </source>
</evidence>
<evidence type="ECO:0000256" key="10">
    <source>
        <dbReference type="ARBA" id="ARBA00022853"/>
    </source>
</evidence>
<dbReference type="GO" id="GO:0031593">
    <property type="term" value="F:polyubiquitin modification-dependent protein binding"/>
    <property type="evidence" value="ECO:0007669"/>
    <property type="project" value="UniProtKB-UniRule"/>
</dbReference>
<dbReference type="Pfam" id="PF06113">
    <property type="entry name" value="BRE"/>
    <property type="match status" value="1"/>
</dbReference>
<dbReference type="AlphaFoldDB" id="R7V964"/>
<comment type="function">
    <text evidence="15">May play a role in homeostasis or cellular differentiation in cells of neural, epithelial and germline origins. May also act as a death receptor-associated anti-apoptotic protein, which inhibits the mitochondrial apoptotic pathway.</text>
</comment>
<dbReference type="CDD" id="cd23664">
    <property type="entry name" value="BRE"/>
    <property type="match status" value="1"/>
</dbReference>
<dbReference type="GO" id="GO:0010212">
    <property type="term" value="P:response to ionizing radiation"/>
    <property type="evidence" value="ECO:0007669"/>
    <property type="project" value="UniProtKB-UniRule"/>
</dbReference>
<dbReference type="OMA" id="AGSTWRH"/>
<evidence type="ECO:0000256" key="2">
    <source>
        <dbReference type="ARBA" id="ARBA00019438"/>
    </source>
</evidence>
<comment type="subunit">
    <text evidence="15">Component of the ARISC complex. Component of the BRCA1-A complex. Component of the BRISC complex. Binds polyubiquitin.</text>
</comment>
<dbReference type="PANTHER" id="PTHR15189">
    <property type="entry name" value="BRISC AND BRCA1-A COMPLEX MEMBER 2"/>
    <property type="match status" value="1"/>
</dbReference>